<dbReference type="Proteomes" id="UP000288785">
    <property type="component" value="Segment"/>
</dbReference>
<reference evidence="1 2" key="1">
    <citation type="submission" date="2018-12" db="EMBL/GenBank/DDBJ databases">
        <authorList>
            <person name="Aull H.G."/>
            <person name="Zack K."/>
            <person name="Garlena R.A."/>
            <person name="Russell D.A."/>
            <person name="Pope W.H."/>
            <person name="Jacobs-Sera D."/>
            <person name="Hatfull G.F."/>
        </authorList>
    </citation>
    <scope>NUCLEOTIDE SEQUENCE [LARGE SCALE GENOMIC DNA]</scope>
</reference>
<protein>
    <submittedName>
        <fullName evidence="1">Uncharacterized protein</fullName>
    </submittedName>
</protein>
<evidence type="ECO:0000313" key="1">
    <source>
        <dbReference type="EMBL" id="AZS10589.1"/>
    </source>
</evidence>
<sequence length="76" mass="8841">MGRPSKAAQAAYIKRIDALKNRLLDLCAEPERGLNVDLEFQRVRRYHHEDEIPMIEAYEKVIDEITKTKTKESVKA</sequence>
<accession>A0A3S9UJR4</accession>
<evidence type="ECO:0000313" key="2">
    <source>
        <dbReference type="Proteomes" id="UP000288785"/>
    </source>
</evidence>
<name>A0A3S9UJR4_9CAUD</name>
<organism evidence="1 2">
    <name type="scientific">Arthrobacter phage TattModd</name>
    <dbReference type="NCBI Taxonomy" id="2499020"/>
    <lineage>
        <taxon>Viruses</taxon>
        <taxon>Duplodnaviria</taxon>
        <taxon>Heunggongvirae</taxon>
        <taxon>Uroviricota</taxon>
        <taxon>Caudoviricetes</taxon>
        <taxon>Korravirus</taxon>
        <taxon>Korravirus glenn</taxon>
    </lineage>
</organism>
<proteinExistence type="predicted"/>
<dbReference type="EMBL" id="MK279886">
    <property type="protein sequence ID" value="AZS10589.1"/>
    <property type="molecule type" value="Genomic_DNA"/>
</dbReference>
<gene>
    <name evidence="1" type="primary">49</name>
    <name evidence="1" type="ORF">SEA_TATTMODD_49</name>
</gene>